<comment type="cofactor">
    <cofactor evidence="1">
        <name>pyridoxal 5'-phosphate</name>
        <dbReference type="ChEBI" id="CHEBI:597326"/>
    </cofactor>
</comment>
<dbReference type="AlphaFoldDB" id="A0A060M1Z6"/>
<dbReference type="Proteomes" id="UP000027142">
    <property type="component" value="Chromosome"/>
</dbReference>
<dbReference type="Gene3D" id="3.20.20.10">
    <property type="entry name" value="Alanine racemase"/>
    <property type="match status" value="1"/>
</dbReference>
<evidence type="ECO:0000313" key="5">
    <source>
        <dbReference type="Proteomes" id="UP000027142"/>
    </source>
</evidence>
<sequence>MDHLYKQPDGRLFELVDQLKEPTMIYDLDGIKHTVRVLKEDIELIDNAFLHLAVKAIHNKEMLNHFAHLGLGCDVASVGEYRLVQDSGFRKITTTSPYYSRDSMRTFVENDIVMDLDSMDQLNDFVEMGYSKEVGLRIAIPIPEEMDTIATFGLDSRFGIDFYESKDELIRLKETYDLAISNLHIHTGQSTGASFQFKLKYLLEIASQIDTIKTINLGGGLFYLFHNREETRKLFKEMNLLIRNWENVHGRKLEFIFEPGGALLAGNGYLISEIVSKKVHKKRNVTMLQCDTSFWNLSPWIRSNPIFLNRSDEVERVVFVGNTLFEGDSLSDFKEYEVPKVKKGDKVLFPAFGAYALTNARRFNRLNLPNQYVLIDGEIHSLEEEIRGEPFHSI</sequence>
<dbReference type="STRING" id="1246626.BleG1_3503"/>
<dbReference type="PANTHER" id="PTHR43727">
    <property type="entry name" value="DIAMINOPIMELATE DECARBOXYLASE"/>
    <property type="match status" value="1"/>
</dbReference>
<reference evidence="4 5" key="1">
    <citation type="journal article" date="2014" name="Gene">
        <title>A comparative genomic analysis of the alkalitolerant soil bacterium Bacillus lehensis G1.</title>
        <authorList>
            <person name="Noor Y.M."/>
            <person name="Samsulrizal N.H."/>
            <person name="Jema'on N.A."/>
            <person name="Low K.O."/>
            <person name="Ramli A.N."/>
            <person name="Alias N.I."/>
            <person name="Damis S.I."/>
            <person name="Fuzi S.F."/>
            <person name="Isa M.N."/>
            <person name="Murad A.M."/>
            <person name="Raih M.F."/>
            <person name="Bakar F.D."/>
            <person name="Najimudin N."/>
            <person name="Mahadi N.M."/>
            <person name="Illias R.M."/>
        </authorList>
    </citation>
    <scope>NUCLEOTIDE SEQUENCE [LARGE SCALE GENOMIC DNA]</scope>
    <source>
        <strain evidence="4 5">G1</strain>
    </source>
</reference>
<gene>
    <name evidence="4" type="ORF">BleG1_3503</name>
</gene>
<evidence type="ECO:0000259" key="3">
    <source>
        <dbReference type="Pfam" id="PF02784"/>
    </source>
</evidence>
<dbReference type="OrthoDB" id="5176703at2"/>
<dbReference type="GO" id="GO:0009089">
    <property type="term" value="P:lysine biosynthetic process via diaminopimelate"/>
    <property type="evidence" value="ECO:0007669"/>
    <property type="project" value="TreeGrafter"/>
</dbReference>
<dbReference type="PRINTS" id="PR01179">
    <property type="entry name" value="ODADCRBXLASE"/>
</dbReference>
<dbReference type="SUPFAM" id="SSF51419">
    <property type="entry name" value="PLP-binding barrel"/>
    <property type="match status" value="1"/>
</dbReference>
<evidence type="ECO:0000256" key="1">
    <source>
        <dbReference type="ARBA" id="ARBA00001933"/>
    </source>
</evidence>
<dbReference type="InterPro" id="IPR029066">
    <property type="entry name" value="PLP-binding_barrel"/>
</dbReference>
<dbReference type="RefSeq" id="WP_038483643.1">
    <property type="nucleotide sequence ID" value="NZ_CP003923.1"/>
</dbReference>
<protein>
    <submittedName>
        <fullName evidence="4">Orn/DAP/Arg decarboxylase</fullName>
    </submittedName>
</protein>
<dbReference type="KEGG" id="ble:BleG1_3503"/>
<dbReference type="SUPFAM" id="SSF50621">
    <property type="entry name" value="Alanine racemase C-terminal domain-like"/>
    <property type="match status" value="1"/>
</dbReference>
<dbReference type="InterPro" id="IPR022644">
    <property type="entry name" value="De-COase2_N"/>
</dbReference>
<dbReference type="Gene3D" id="2.40.37.10">
    <property type="entry name" value="Lyase, Ornithine Decarboxylase, Chain A, domain 1"/>
    <property type="match status" value="1"/>
</dbReference>
<accession>A0A060M1Z6</accession>
<dbReference type="eggNOG" id="COG0019">
    <property type="taxonomic scope" value="Bacteria"/>
</dbReference>
<name>A0A060M1Z6_9BACI</name>
<dbReference type="HOGENOM" id="CLU_026444_0_2_9"/>
<dbReference type="Pfam" id="PF02784">
    <property type="entry name" value="Orn_Arg_deC_N"/>
    <property type="match status" value="1"/>
</dbReference>
<dbReference type="InterPro" id="IPR000183">
    <property type="entry name" value="Orn/DAP/Arg_de-COase"/>
</dbReference>
<keyword evidence="5" id="KW-1185">Reference proteome</keyword>
<proteinExistence type="predicted"/>
<dbReference type="GO" id="GO:0008836">
    <property type="term" value="F:diaminopimelate decarboxylase activity"/>
    <property type="evidence" value="ECO:0007669"/>
    <property type="project" value="TreeGrafter"/>
</dbReference>
<dbReference type="PATRIC" id="fig|1246626.3.peg.3492"/>
<organism evidence="4 5">
    <name type="scientific">Shouchella lehensis G1</name>
    <dbReference type="NCBI Taxonomy" id="1246626"/>
    <lineage>
        <taxon>Bacteria</taxon>
        <taxon>Bacillati</taxon>
        <taxon>Bacillota</taxon>
        <taxon>Bacilli</taxon>
        <taxon>Bacillales</taxon>
        <taxon>Bacillaceae</taxon>
        <taxon>Shouchella</taxon>
    </lineage>
</organism>
<dbReference type="EMBL" id="CP003923">
    <property type="protein sequence ID" value="AIC96050.1"/>
    <property type="molecule type" value="Genomic_DNA"/>
</dbReference>
<feature type="domain" description="Orn/DAP/Arg decarboxylase 2 N-terminal" evidence="3">
    <location>
        <begin position="43"/>
        <end position="263"/>
    </location>
</feature>
<evidence type="ECO:0000313" key="4">
    <source>
        <dbReference type="EMBL" id="AIC96050.1"/>
    </source>
</evidence>
<dbReference type="PANTHER" id="PTHR43727:SF3">
    <property type="entry name" value="GROUP IV DECARBOXYLASE"/>
    <property type="match status" value="1"/>
</dbReference>
<evidence type="ECO:0000256" key="2">
    <source>
        <dbReference type="ARBA" id="ARBA00022898"/>
    </source>
</evidence>
<keyword evidence="2" id="KW-0663">Pyridoxal phosphate</keyword>
<dbReference type="InterPro" id="IPR009006">
    <property type="entry name" value="Ala_racemase/Decarboxylase_C"/>
</dbReference>